<gene>
    <name evidence="9" type="ORF">GCM10009788_08010</name>
</gene>
<dbReference type="Gene3D" id="1.20.1720.10">
    <property type="entry name" value="Multidrug resistance protein D"/>
    <property type="match status" value="1"/>
</dbReference>
<evidence type="ECO:0000256" key="1">
    <source>
        <dbReference type="ARBA" id="ARBA00004651"/>
    </source>
</evidence>
<dbReference type="SUPFAM" id="SSF103473">
    <property type="entry name" value="MFS general substrate transporter"/>
    <property type="match status" value="1"/>
</dbReference>
<feature type="transmembrane region" description="Helical" evidence="7">
    <location>
        <begin position="433"/>
        <end position="455"/>
    </location>
</feature>
<evidence type="ECO:0000256" key="4">
    <source>
        <dbReference type="ARBA" id="ARBA00022692"/>
    </source>
</evidence>
<evidence type="ECO:0000259" key="8">
    <source>
        <dbReference type="PROSITE" id="PS50850"/>
    </source>
</evidence>
<protein>
    <submittedName>
        <fullName evidence="9">MFS transporter</fullName>
    </submittedName>
</protein>
<feature type="transmembrane region" description="Helical" evidence="7">
    <location>
        <begin position="75"/>
        <end position="93"/>
    </location>
</feature>
<reference evidence="9 10" key="1">
    <citation type="journal article" date="2019" name="Int. J. Syst. Evol. Microbiol.">
        <title>The Global Catalogue of Microorganisms (GCM) 10K type strain sequencing project: providing services to taxonomists for standard genome sequencing and annotation.</title>
        <authorList>
            <consortium name="The Broad Institute Genomics Platform"/>
            <consortium name="The Broad Institute Genome Sequencing Center for Infectious Disease"/>
            <person name="Wu L."/>
            <person name="Ma J."/>
        </authorList>
    </citation>
    <scope>NUCLEOTIDE SEQUENCE [LARGE SCALE GENOMIC DNA]</scope>
    <source>
        <strain evidence="9 10">JCM 14942</strain>
    </source>
</reference>
<dbReference type="PRINTS" id="PR01036">
    <property type="entry name" value="TCRTETB"/>
</dbReference>
<dbReference type="PANTHER" id="PTHR42718:SF46">
    <property type="entry name" value="BLR6921 PROTEIN"/>
    <property type="match status" value="1"/>
</dbReference>
<evidence type="ECO:0000256" key="5">
    <source>
        <dbReference type="ARBA" id="ARBA00022989"/>
    </source>
</evidence>
<dbReference type="CDD" id="cd17321">
    <property type="entry name" value="MFS_MMR_MDR_like"/>
    <property type="match status" value="1"/>
</dbReference>
<dbReference type="RefSeq" id="WP_344111200.1">
    <property type="nucleotide sequence ID" value="NZ_BAAAOR010000007.1"/>
</dbReference>
<feature type="transmembrane region" description="Helical" evidence="7">
    <location>
        <begin position="330"/>
        <end position="347"/>
    </location>
</feature>
<comment type="caution">
    <text evidence="9">The sequence shown here is derived from an EMBL/GenBank/DDBJ whole genome shotgun (WGS) entry which is preliminary data.</text>
</comment>
<evidence type="ECO:0000313" key="9">
    <source>
        <dbReference type="EMBL" id="GAA1506536.1"/>
    </source>
</evidence>
<dbReference type="EMBL" id="BAAAOR010000007">
    <property type="protein sequence ID" value="GAA1506536.1"/>
    <property type="molecule type" value="Genomic_DNA"/>
</dbReference>
<evidence type="ECO:0000256" key="6">
    <source>
        <dbReference type="ARBA" id="ARBA00023136"/>
    </source>
</evidence>
<dbReference type="PROSITE" id="PS50850">
    <property type="entry name" value="MFS"/>
    <property type="match status" value="1"/>
</dbReference>
<dbReference type="Pfam" id="PF07690">
    <property type="entry name" value="MFS_1"/>
    <property type="match status" value="1"/>
</dbReference>
<dbReference type="InterPro" id="IPR005829">
    <property type="entry name" value="Sugar_transporter_CS"/>
</dbReference>
<name>A0ABN1ZXA7_9ACTN</name>
<dbReference type="InterPro" id="IPR036259">
    <property type="entry name" value="MFS_trans_sf"/>
</dbReference>
<feature type="transmembrane region" description="Helical" evidence="7">
    <location>
        <begin position="99"/>
        <end position="122"/>
    </location>
</feature>
<feature type="transmembrane region" description="Helical" evidence="7">
    <location>
        <begin position="359"/>
        <end position="382"/>
    </location>
</feature>
<feature type="transmembrane region" description="Helical" evidence="7">
    <location>
        <begin position="305"/>
        <end position="323"/>
    </location>
</feature>
<accession>A0ABN1ZXA7</accession>
<dbReference type="PROSITE" id="PS00216">
    <property type="entry name" value="SUGAR_TRANSPORT_1"/>
    <property type="match status" value="1"/>
</dbReference>
<comment type="subcellular location">
    <subcellularLocation>
        <location evidence="1">Cell membrane</location>
        <topology evidence="1">Multi-pass membrane protein</topology>
    </subcellularLocation>
</comment>
<keyword evidence="5 7" id="KW-1133">Transmembrane helix</keyword>
<keyword evidence="3" id="KW-1003">Cell membrane</keyword>
<evidence type="ECO:0000256" key="2">
    <source>
        <dbReference type="ARBA" id="ARBA00022448"/>
    </source>
</evidence>
<sequence>MYENSPVRTLAAVCAAQFLVSLDLSVVNVALPQIDAELGFSTVGLTWVIHAYALTFGGLLLLGGKAADRLGRRPVLVAGLVLFGLASLAGGFAEQPAHLVAARAVQGIGAAALAPAALSVLTEAFPSGRQRVRAFGIWGAMNAAGGALGVLVGGLLTEYADWRWVMFVNVPMVLVTLALVARGVAASPPPVRHGRPDVLGGVLATAGVGLLVLGIVRSDQIGWATATTWATILAGLALLAGFGYVEARTAAEPLLRLGLLRSRSIAGSNAFNLLVGAAMASAFYFMSLYLQVVLGHGPARTGLEFLPFALGVVLGSMLAIRLGYRVGPRALLVTGALLTAIGFGWFARVDAEGTFLADVLVPSLVASVGFGISLATVVRTATAEVAPAESGVVSGLLNSSRQIGAALGLAALGAAAAHRTGGRADPGSLADGYGWGLLLSALVLVAAAAIAHLVLPETSAAGGDVVEDGVLTAKESR</sequence>
<dbReference type="Gene3D" id="1.20.1250.20">
    <property type="entry name" value="MFS general substrate transporter like domains"/>
    <property type="match status" value="1"/>
</dbReference>
<dbReference type="InterPro" id="IPR020846">
    <property type="entry name" value="MFS_dom"/>
</dbReference>
<proteinExistence type="predicted"/>
<evidence type="ECO:0000313" key="10">
    <source>
        <dbReference type="Proteomes" id="UP001500842"/>
    </source>
</evidence>
<dbReference type="InterPro" id="IPR011701">
    <property type="entry name" value="MFS"/>
</dbReference>
<feature type="transmembrane region" description="Helical" evidence="7">
    <location>
        <begin position="266"/>
        <end position="285"/>
    </location>
</feature>
<keyword evidence="6 7" id="KW-0472">Membrane</keyword>
<organism evidence="9 10">
    <name type="scientific">Nocardioides humi</name>
    <dbReference type="NCBI Taxonomy" id="449461"/>
    <lineage>
        <taxon>Bacteria</taxon>
        <taxon>Bacillati</taxon>
        <taxon>Actinomycetota</taxon>
        <taxon>Actinomycetes</taxon>
        <taxon>Propionibacteriales</taxon>
        <taxon>Nocardioidaceae</taxon>
        <taxon>Nocardioides</taxon>
    </lineage>
</organism>
<feature type="transmembrane region" description="Helical" evidence="7">
    <location>
        <begin position="222"/>
        <end position="245"/>
    </location>
</feature>
<evidence type="ECO:0000256" key="3">
    <source>
        <dbReference type="ARBA" id="ARBA00022475"/>
    </source>
</evidence>
<feature type="transmembrane region" description="Helical" evidence="7">
    <location>
        <begin position="42"/>
        <end position="63"/>
    </location>
</feature>
<feature type="domain" description="Major facilitator superfamily (MFS) profile" evidence="8">
    <location>
        <begin position="9"/>
        <end position="459"/>
    </location>
</feature>
<keyword evidence="4 7" id="KW-0812">Transmembrane</keyword>
<keyword evidence="10" id="KW-1185">Reference proteome</keyword>
<feature type="transmembrane region" description="Helical" evidence="7">
    <location>
        <begin position="134"/>
        <end position="156"/>
    </location>
</feature>
<evidence type="ECO:0000256" key="7">
    <source>
        <dbReference type="SAM" id="Phobius"/>
    </source>
</evidence>
<dbReference type="PANTHER" id="PTHR42718">
    <property type="entry name" value="MAJOR FACILITATOR SUPERFAMILY MULTIDRUG TRANSPORTER MFSC"/>
    <property type="match status" value="1"/>
</dbReference>
<feature type="transmembrane region" description="Helical" evidence="7">
    <location>
        <begin position="162"/>
        <end position="185"/>
    </location>
</feature>
<dbReference type="Proteomes" id="UP001500842">
    <property type="component" value="Unassembled WGS sequence"/>
</dbReference>
<keyword evidence="2" id="KW-0813">Transport</keyword>
<feature type="transmembrane region" description="Helical" evidence="7">
    <location>
        <begin position="197"/>
        <end position="216"/>
    </location>
</feature>